<dbReference type="Pfam" id="PF15523">
    <property type="entry name" value="Ntox16"/>
    <property type="match status" value="1"/>
</dbReference>
<dbReference type="SUPFAM" id="SSF54001">
    <property type="entry name" value="Cysteine proteinases"/>
    <property type="match status" value="1"/>
</dbReference>
<keyword evidence="1" id="KW-0175">Coiled coil</keyword>
<feature type="domain" description="Transglutaminase-like" evidence="4">
    <location>
        <begin position="296"/>
        <end position="431"/>
    </location>
</feature>
<feature type="region of interest" description="Disordered" evidence="2">
    <location>
        <begin position="212"/>
        <end position="246"/>
    </location>
</feature>
<evidence type="ECO:0000313" key="7">
    <source>
        <dbReference type="Proteomes" id="UP000664052"/>
    </source>
</evidence>
<evidence type="ECO:0000256" key="1">
    <source>
        <dbReference type="SAM" id="Coils"/>
    </source>
</evidence>
<dbReference type="InterPro" id="IPR002931">
    <property type="entry name" value="Transglutaminase-like"/>
</dbReference>
<keyword evidence="3" id="KW-0472">Membrane</keyword>
<evidence type="ECO:0000313" key="6">
    <source>
        <dbReference type="EMBL" id="MBN8233368.1"/>
    </source>
</evidence>
<dbReference type="InterPro" id="IPR029118">
    <property type="entry name" value="Ntox16"/>
</dbReference>
<protein>
    <recommendedName>
        <fullName evidence="8">Transglutaminase-like domain-containing protein</fullName>
    </recommendedName>
</protein>
<evidence type="ECO:0000259" key="4">
    <source>
        <dbReference type="Pfam" id="PF01841"/>
    </source>
</evidence>
<dbReference type="EMBL" id="JAFIMU010000017">
    <property type="protein sequence ID" value="MBN8233368.1"/>
    <property type="molecule type" value="Genomic_DNA"/>
</dbReference>
<dbReference type="Gene3D" id="3.10.620.30">
    <property type="match status" value="1"/>
</dbReference>
<feature type="transmembrane region" description="Helical" evidence="3">
    <location>
        <begin position="905"/>
        <end position="929"/>
    </location>
</feature>
<evidence type="ECO:0000256" key="3">
    <source>
        <dbReference type="SAM" id="Phobius"/>
    </source>
</evidence>
<name>A0ABS3DPU6_9BACT</name>
<keyword evidence="3" id="KW-1133">Transmembrane helix</keyword>
<evidence type="ECO:0008006" key="8">
    <source>
        <dbReference type="Google" id="ProtNLM"/>
    </source>
</evidence>
<dbReference type="RefSeq" id="WP_207057892.1">
    <property type="nucleotide sequence ID" value="NZ_JAFIMU010000017.1"/>
</dbReference>
<gene>
    <name evidence="6" type="ORF">JYK02_38210</name>
</gene>
<evidence type="ECO:0000256" key="2">
    <source>
        <dbReference type="SAM" id="MobiDB-lite"/>
    </source>
</evidence>
<evidence type="ECO:0000259" key="5">
    <source>
        <dbReference type="Pfam" id="PF15523"/>
    </source>
</evidence>
<reference evidence="6 7" key="1">
    <citation type="submission" date="2021-02" db="EMBL/GenBank/DDBJ databases">
        <title>De Novo genome assembly of isolated myxobacteria.</title>
        <authorList>
            <person name="Stevens D.C."/>
        </authorList>
    </citation>
    <scope>NUCLEOTIDE SEQUENCE [LARGE SCALE GENOMIC DNA]</scope>
    <source>
        <strain evidence="6 7">ATCC 29039</strain>
    </source>
</reference>
<organism evidence="6 7">
    <name type="scientific">Corallococcus macrosporus</name>
    <dbReference type="NCBI Taxonomy" id="35"/>
    <lineage>
        <taxon>Bacteria</taxon>
        <taxon>Pseudomonadati</taxon>
        <taxon>Myxococcota</taxon>
        <taxon>Myxococcia</taxon>
        <taxon>Myxococcales</taxon>
        <taxon>Cystobacterineae</taxon>
        <taxon>Myxococcaceae</taxon>
        <taxon>Corallococcus</taxon>
    </lineage>
</organism>
<sequence length="1058" mass="112923">MQQQLREASRQPGTPWMRALSMAVTVAMVFLSLRPMAAAAETEARQAQAHEAWRARVASASSADPAPSFLASLQSASTTGQRCSVASLQKPVLTAEEQHSQRLDAVAELAKRARPGALRTGRAHPVAALRAKLDEAASSGAALEASFASAEQTLKDAKLPSVLLERHRAAVKEARARQAQLLRLARQLDRADDAGLDAERARAVEAVVAFFDQHPQGEKHRPTPPGPLPFRSPEPTKRLPATSSQELPPALTRLAAKSSSLARTGVSAAPADTLTATEDVQLTPAIVALAAQLHHHPVELYNWVRNHIEWVPTYGSIQGSDLTLLNRRGNAFDTASLLIALYRASGIPARYVYGSIDVPTAQMLNWVGNVTRVEAAQQLLSQGGIPATALVQDGAIRAVRMEHVWVEAQVDFEPSRGAVHHTPDTWVPVDASFKQYSFPARVDVRAALPQDVQAETQKIVANVVKDPATGSVTGLDQVAYDAWLTTMREDANDRFGSQPSLEDFTGRRVILPETAQVLAGTLPYAVVARSQSFARLPDALRHQVQLTLYASAFDRMTGDASLTWTVDLPSLAGRRLGVTYVPASAADAAALAAYRAAPGDSLPLYQLNVRPVIQIDGVDQAQGPGGRMGEDQTWEARFLSPGDPGSEPVSFDVTAGEEMVFGIDGQGVTQEMIHARFQKQPSDTAAENLHTVALYYWAQYDALNEAVAAARDARVVRLPSIGLFSVPLSIQYYFGIPRLGSYSSRQMDVARSLIAVVDRAGGPTAEVHRLTGTFASLLEGRTFDALFQREPGSGVSAVQLLRDANTQNIPIYRITAANYAQIAPRLDIDADVAQEIANAVQAGQHVVVSERAPAHGNWSGLGYIIEDPDNGTAAYLIKGGLNGGADNPCNRERAKEPQRVPVLEIVLVAILIIALILLLLMLPEILIAIGGALEPAFASLMVFLGLGAAPAMAATPPPGAGMSPPGDCTSIQHRELKRAVGLACKSVPFSCASFPNTGANCLELANRRNLGLACAAARQAINDTCFRGGDAAHIDELSKAFAAVATCECKLIANGCPP</sequence>
<feature type="transmembrane region" description="Helical" evidence="3">
    <location>
        <begin position="936"/>
        <end position="954"/>
    </location>
</feature>
<accession>A0ABS3DPU6</accession>
<keyword evidence="3" id="KW-0812">Transmembrane</keyword>
<dbReference type="Proteomes" id="UP000664052">
    <property type="component" value="Unassembled WGS sequence"/>
</dbReference>
<proteinExistence type="predicted"/>
<feature type="compositionally biased region" description="Pro residues" evidence="2">
    <location>
        <begin position="223"/>
        <end position="232"/>
    </location>
</feature>
<dbReference type="Pfam" id="PF01841">
    <property type="entry name" value="Transglut_core"/>
    <property type="match status" value="1"/>
</dbReference>
<keyword evidence="7" id="KW-1185">Reference proteome</keyword>
<dbReference type="InterPro" id="IPR038765">
    <property type="entry name" value="Papain-like_cys_pep_sf"/>
</dbReference>
<feature type="coiled-coil region" evidence="1">
    <location>
        <begin position="164"/>
        <end position="191"/>
    </location>
</feature>
<feature type="domain" description="Novel toxin 16" evidence="5">
    <location>
        <begin position="965"/>
        <end position="1048"/>
    </location>
</feature>
<comment type="caution">
    <text evidence="6">The sequence shown here is derived from an EMBL/GenBank/DDBJ whole genome shotgun (WGS) entry which is preliminary data.</text>
</comment>